<feature type="region of interest" description="Disordered" evidence="4">
    <location>
        <begin position="1"/>
        <end position="32"/>
    </location>
</feature>
<evidence type="ECO:0000256" key="3">
    <source>
        <dbReference type="ARBA" id="ARBA00031983"/>
    </source>
</evidence>
<evidence type="ECO:0000256" key="1">
    <source>
        <dbReference type="ARBA" id="ARBA00000274"/>
    </source>
</evidence>
<feature type="compositionally biased region" description="Low complexity" evidence="4">
    <location>
        <begin position="1"/>
        <end position="31"/>
    </location>
</feature>
<dbReference type="PANTHER" id="PTHR43393">
    <property type="entry name" value="CYTOKININ RIBOSIDE 5'-MONOPHOSPHATE PHOSPHORIBOHYDROLASE"/>
    <property type="match status" value="1"/>
</dbReference>
<organism evidence="5 6">
    <name type="scientific">Elioraea tepida</name>
    <dbReference type="NCBI Taxonomy" id="2843330"/>
    <lineage>
        <taxon>Bacteria</taxon>
        <taxon>Pseudomonadati</taxon>
        <taxon>Pseudomonadota</taxon>
        <taxon>Alphaproteobacteria</taxon>
        <taxon>Acetobacterales</taxon>
        <taxon>Elioraeaceae</taxon>
        <taxon>Elioraea</taxon>
    </lineage>
</organism>
<dbReference type="RefSeq" id="WP_218284961.1">
    <property type="nucleotide sequence ID" value="NZ_CP076448.1"/>
</dbReference>
<dbReference type="GO" id="GO:0005829">
    <property type="term" value="C:cytosol"/>
    <property type="evidence" value="ECO:0007669"/>
    <property type="project" value="TreeGrafter"/>
</dbReference>
<evidence type="ECO:0000256" key="2">
    <source>
        <dbReference type="ARBA" id="ARBA00011985"/>
    </source>
</evidence>
<keyword evidence="6" id="KW-1185">Reference proteome</keyword>
<dbReference type="EMBL" id="CP076448">
    <property type="protein sequence ID" value="QXM24008.1"/>
    <property type="molecule type" value="Genomic_DNA"/>
</dbReference>
<dbReference type="AlphaFoldDB" id="A0A975YJ27"/>
<dbReference type="Pfam" id="PF03641">
    <property type="entry name" value="Lysine_decarbox"/>
    <property type="match status" value="1"/>
</dbReference>
<accession>A0A975YJ27</accession>
<dbReference type="PANTHER" id="PTHR43393:SF3">
    <property type="entry name" value="LYSINE DECARBOXYLASE-LIKE PROTEIN"/>
    <property type="match status" value="1"/>
</dbReference>
<dbReference type="InterPro" id="IPR031100">
    <property type="entry name" value="LOG_fam"/>
</dbReference>
<dbReference type="EC" id="3.2.2.4" evidence="2"/>
<name>A0A975YJ27_9PROT</name>
<evidence type="ECO:0000313" key="6">
    <source>
        <dbReference type="Proteomes" id="UP000694001"/>
    </source>
</evidence>
<dbReference type="GO" id="GO:0008714">
    <property type="term" value="F:AMP nucleosidase activity"/>
    <property type="evidence" value="ECO:0007669"/>
    <property type="project" value="UniProtKB-EC"/>
</dbReference>
<reference evidence="5" key="1">
    <citation type="submission" date="2021-06" db="EMBL/GenBank/DDBJ databases">
        <title>Elioraea tepida, sp. nov., a moderately thermophilic aerobic anoxygenic phototrophic bacterium isolated from an alkaline siliceous hot spring mat community in Yellowstone National Park, WY, USA.</title>
        <authorList>
            <person name="Saini M.K."/>
            <person name="Yoshida S."/>
            <person name="Sebastian A."/>
            <person name="Hirose S."/>
            <person name="Hara E."/>
            <person name="Tamaki H."/>
            <person name="Soulier N.T."/>
            <person name="Albert I."/>
            <person name="Hanada S."/>
            <person name="Bryant D.A."/>
            <person name="Tank M."/>
        </authorList>
    </citation>
    <scope>NUCLEOTIDE SEQUENCE</scope>
    <source>
        <strain evidence="5">MS-P2</strain>
    </source>
</reference>
<protein>
    <recommendedName>
        <fullName evidence="3">AMP nucleosidase</fullName>
        <ecNumber evidence="2">3.2.2.4</ecNumber>
    </recommendedName>
    <alternativeName>
        <fullName evidence="3">AMP nucleosidase</fullName>
    </alternativeName>
</protein>
<dbReference type="InterPro" id="IPR052341">
    <property type="entry name" value="LOG_family_nucleotidases"/>
</dbReference>
<comment type="catalytic activity">
    <reaction evidence="1">
        <text>AMP + H2O = D-ribose 5-phosphate + adenine</text>
        <dbReference type="Rhea" id="RHEA:20129"/>
        <dbReference type="ChEBI" id="CHEBI:15377"/>
        <dbReference type="ChEBI" id="CHEBI:16708"/>
        <dbReference type="ChEBI" id="CHEBI:78346"/>
        <dbReference type="ChEBI" id="CHEBI:456215"/>
        <dbReference type="EC" id="3.2.2.4"/>
    </reaction>
</comment>
<dbReference type="KEGG" id="elio:KO353_12045"/>
<evidence type="ECO:0000313" key="5">
    <source>
        <dbReference type="EMBL" id="QXM24008.1"/>
    </source>
</evidence>
<sequence>MHAAEPFGSAAEAAAQAAAATPSPQTTSPSFRLAFDDPEFLRRDEMRAVRLALEIAKPELLQDEAGIAATVAVFGSSRAPPGSPWYEEARRFARAVTEESPRLGFGEVAIITGGGPGIMEAGNRGASEAGGRSIGLSIVLPREQAPNQWVTPSLSFQFHYFGIRKMQFLMRARAVAFFPGGFGTLDELFETLTLLQTGKIKPIPLLMFGRAWWSRLIRFETLVEDGMIDPEDLGLITWVETAEEGASVLFDAWRERLSAQP</sequence>
<evidence type="ECO:0000256" key="4">
    <source>
        <dbReference type="SAM" id="MobiDB-lite"/>
    </source>
</evidence>
<proteinExistence type="predicted"/>
<dbReference type="Proteomes" id="UP000694001">
    <property type="component" value="Chromosome"/>
</dbReference>
<gene>
    <name evidence="5" type="ORF">KO353_12045</name>
</gene>